<proteinExistence type="predicted"/>
<dbReference type="PANTHER" id="PTHR37763">
    <property type="entry name" value="EXOSOME COMPLEX EXONUCLEASE"/>
    <property type="match status" value="1"/>
</dbReference>
<dbReference type="PANTHER" id="PTHR37763:SF1">
    <property type="entry name" value="EXOSOME COMPLEX EXONUCLEASE"/>
    <property type="match status" value="1"/>
</dbReference>
<comment type="caution">
    <text evidence="1">The sequence shown here is derived from an EMBL/GenBank/DDBJ whole genome shotgun (WGS) entry which is preliminary data.</text>
</comment>
<dbReference type="EMBL" id="SWLB01000013">
    <property type="protein sequence ID" value="KAF3330743.1"/>
    <property type="molecule type" value="Genomic_DNA"/>
</dbReference>
<keyword evidence="2" id="KW-1185">Reference proteome</keyword>
<name>A0A833R799_9POAL</name>
<evidence type="ECO:0000313" key="2">
    <source>
        <dbReference type="Proteomes" id="UP000623129"/>
    </source>
</evidence>
<reference evidence="1" key="1">
    <citation type="submission" date="2020-01" db="EMBL/GenBank/DDBJ databases">
        <title>Genome sequence of Kobresia littledalei, the first chromosome-level genome in the family Cyperaceae.</title>
        <authorList>
            <person name="Qu G."/>
        </authorList>
    </citation>
    <scope>NUCLEOTIDE SEQUENCE</scope>
    <source>
        <strain evidence="1">C.B.Clarke</strain>
        <tissue evidence="1">Leaf</tissue>
    </source>
</reference>
<evidence type="ECO:0000313" key="1">
    <source>
        <dbReference type="EMBL" id="KAF3330743.1"/>
    </source>
</evidence>
<accession>A0A833R799</accession>
<sequence>MRFNPSLASLLYHRNQPRLYRWYMTHFNAMFPREEPEKEHFVPSLKWYRAAYAKLIKLSYILQNVEQSDGRLINTTNCSIITDPEVMSHMNSFNSTAKSFISSQQMPCLSKPNELKSITLNSLTKIAELLSITAQQRKLVRITISPQVTQHHIWRGAFLEVLKDVKLGIDSLKCRSTSRSMAEQIVVTCISFLADTADAPSPGSPSWVKLAPVKKVESKEVRRKWEEVVEMSEDLTKCLSREHALLYDLTKLEAMIEGLKQIRDVVIERDVNHKEARQQDSSIQWKLTKNLGHSSKCLFTLLLYYLYGYVRDIEVEVCGGLCKNGKKLRFCVGKVLTSNDKEMVLNGVRQLSRALGVFKFVWQTSGAGSGGELELHGHLWCVGAEERIIKHRGYDILLHTIRP</sequence>
<organism evidence="1 2">
    <name type="scientific">Carex littledalei</name>
    <dbReference type="NCBI Taxonomy" id="544730"/>
    <lineage>
        <taxon>Eukaryota</taxon>
        <taxon>Viridiplantae</taxon>
        <taxon>Streptophyta</taxon>
        <taxon>Embryophyta</taxon>
        <taxon>Tracheophyta</taxon>
        <taxon>Spermatophyta</taxon>
        <taxon>Magnoliopsida</taxon>
        <taxon>Liliopsida</taxon>
        <taxon>Poales</taxon>
        <taxon>Cyperaceae</taxon>
        <taxon>Cyperoideae</taxon>
        <taxon>Cariceae</taxon>
        <taxon>Carex</taxon>
        <taxon>Carex subgen. Euthyceras</taxon>
    </lineage>
</organism>
<dbReference type="OrthoDB" id="770241at2759"/>
<protein>
    <submittedName>
        <fullName evidence="1">Uncharacterized protein</fullName>
    </submittedName>
</protein>
<dbReference type="AlphaFoldDB" id="A0A833R799"/>
<dbReference type="Proteomes" id="UP000623129">
    <property type="component" value="Unassembled WGS sequence"/>
</dbReference>
<gene>
    <name evidence="1" type="ORF">FCM35_KLT04097</name>
</gene>